<feature type="compositionally biased region" description="Pro residues" evidence="1">
    <location>
        <begin position="158"/>
        <end position="177"/>
    </location>
</feature>
<protein>
    <recommendedName>
        <fullName evidence="2">LysM domain-containing protein</fullName>
    </recommendedName>
</protein>
<feature type="region of interest" description="Disordered" evidence="1">
    <location>
        <begin position="22"/>
        <end position="59"/>
    </location>
</feature>
<comment type="caution">
    <text evidence="3">The sequence shown here is derived from an EMBL/GenBank/DDBJ whole genome shotgun (WGS) entry which is preliminary data.</text>
</comment>
<feature type="domain" description="LysM" evidence="2">
    <location>
        <begin position="207"/>
        <end position="244"/>
    </location>
</feature>
<feature type="compositionally biased region" description="Pro residues" evidence="1">
    <location>
        <begin position="38"/>
        <end position="49"/>
    </location>
</feature>
<proteinExistence type="predicted"/>
<dbReference type="CDD" id="cd00118">
    <property type="entry name" value="LysM"/>
    <property type="match status" value="1"/>
</dbReference>
<evidence type="ECO:0000256" key="1">
    <source>
        <dbReference type="SAM" id="MobiDB-lite"/>
    </source>
</evidence>
<dbReference type="Gene3D" id="3.10.350.10">
    <property type="entry name" value="LysM domain"/>
    <property type="match status" value="1"/>
</dbReference>
<dbReference type="InterPro" id="IPR036779">
    <property type="entry name" value="LysM_dom_sf"/>
</dbReference>
<dbReference type="Proteomes" id="UP001172155">
    <property type="component" value="Unassembled WGS sequence"/>
</dbReference>
<organism evidence="3 4">
    <name type="scientific">Schizothecium vesticola</name>
    <dbReference type="NCBI Taxonomy" id="314040"/>
    <lineage>
        <taxon>Eukaryota</taxon>
        <taxon>Fungi</taxon>
        <taxon>Dikarya</taxon>
        <taxon>Ascomycota</taxon>
        <taxon>Pezizomycotina</taxon>
        <taxon>Sordariomycetes</taxon>
        <taxon>Sordariomycetidae</taxon>
        <taxon>Sordariales</taxon>
        <taxon>Schizotheciaceae</taxon>
        <taxon>Schizothecium</taxon>
    </lineage>
</organism>
<dbReference type="PANTHER" id="PTHR20932:SF31">
    <property type="entry name" value="RING-TYPE DOMAIN-CONTAINING PROTEIN"/>
    <property type="match status" value="1"/>
</dbReference>
<sequence length="343" mass="36939">MKKKQTIHLLTTASAIPAPSRLHAAAAATARSCHSSRPPGPPNHRPPVPSTQTCLPQPPPPIDGMEQEACCTCATLLSAVPRSRSAPTAEETEKPPLPDSDHDESEKPPLPDPDQHQDDRLLPCCSRVICHACLVQNHRYRSYCPYCQVPPSSSSSSDPPPYPYHDPPPYSSLPPPGAATDVTIAPSDPEKAAAAGDTLHFLDHASDSVASLSLRYGVPVGVLRRTNNLPSDHLLAARRTLLIPGTHYRGGVSLSPRPVEGEAEEARKAKIRRFMVACKASEYDVAVFYLEQAGYDFSAAVDTFFADEAWEREHPLAEGGDKRSRGRGKGTGGGGGWFARKPK</sequence>
<feature type="region of interest" description="Disordered" evidence="1">
    <location>
        <begin position="315"/>
        <end position="343"/>
    </location>
</feature>
<dbReference type="Pfam" id="PF01476">
    <property type="entry name" value="LysM"/>
    <property type="match status" value="1"/>
</dbReference>
<feature type="compositionally biased region" description="Basic and acidic residues" evidence="1">
    <location>
        <begin position="91"/>
        <end position="115"/>
    </location>
</feature>
<dbReference type="Gene3D" id="1.10.8.10">
    <property type="entry name" value="DNA helicase RuvA subunit, C-terminal domain"/>
    <property type="match status" value="1"/>
</dbReference>
<keyword evidence="4" id="KW-1185">Reference proteome</keyword>
<dbReference type="InterPro" id="IPR045030">
    <property type="entry name" value="LYSM1-4"/>
</dbReference>
<gene>
    <name evidence="3" type="ORF">B0T18DRAFT_421849</name>
</gene>
<evidence type="ECO:0000313" key="4">
    <source>
        <dbReference type="Proteomes" id="UP001172155"/>
    </source>
</evidence>
<feature type="region of interest" description="Disordered" evidence="1">
    <location>
        <begin position="155"/>
        <end position="184"/>
    </location>
</feature>
<dbReference type="PANTHER" id="PTHR20932">
    <property type="entry name" value="LYSM AND PUTATIVE PEPTIDOGLYCAN-BINDING DOMAIN-CONTAINING PROTEIN"/>
    <property type="match status" value="1"/>
</dbReference>
<feature type="compositionally biased region" description="Low complexity" evidence="1">
    <location>
        <begin position="22"/>
        <end position="36"/>
    </location>
</feature>
<name>A0AA40BQ72_9PEZI</name>
<dbReference type="EMBL" id="JAUKUD010000007">
    <property type="protein sequence ID" value="KAK0738355.1"/>
    <property type="molecule type" value="Genomic_DNA"/>
</dbReference>
<evidence type="ECO:0000313" key="3">
    <source>
        <dbReference type="EMBL" id="KAK0738355.1"/>
    </source>
</evidence>
<reference evidence="3" key="1">
    <citation type="submission" date="2023-06" db="EMBL/GenBank/DDBJ databases">
        <title>Genome-scale phylogeny and comparative genomics of the fungal order Sordariales.</title>
        <authorList>
            <consortium name="Lawrence Berkeley National Laboratory"/>
            <person name="Hensen N."/>
            <person name="Bonometti L."/>
            <person name="Westerberg I."/>
            <person name="Brannstrom I.O."/>
            <person name="Guillou S."/>
            <person name="Cros-Aarteil S."/>
            <person name="Calhoun S."/>
            <person name="Haridas S."/>
            <person name="Kuo A."/>
            <person name="Mondo S."/>
            <person name="Pangilinan J."/>
            <person name="Riley R."/>
            <person name="LaButti K."/>
            <person name="Andreopoulos B."/>
            <person name="Lipzen A."/>
            <person name="Chen C."/>
            <person name="Yanf M."/>
            <person name="Daum C."/>
            <person name="Ng V."/>
            <person name="Clum A."/>
            <person name="Steindorff A."/>
            <person name="Ohm R."/>
            <person name="Martin F."/>
            <person name="Silar P."/>
            <person name="Natvig D."/>
            <person name="Lalanne C."/>
            <person name="Gautier V."/>
            <person name="Ament-velasquez S.L."/>
            <person name="Kruys A."/>
            <person name="Hutchinson M.I."/>
            <person name="Powell A.J."/>
            <person name="Barry K."/>
            <person name="Miller A.N."/>
            <person name="Grigoriev I.V."/>
            <person name="Debuchy R."/>
            <person name="Gladieux P."/>
            <person name="Thoren M.H."/>
            <person name="Johannesson H."/>
        </authorList>
    </citation>
    <scope>NUCLEOTIDE SEQUENCE</scope>
    <source>
        <strain evidence="3">SMH3187-1</strain>
    </source>
</reference>
<evidence type="ECO:0000259" key="2">
    <source>
        <dbReference type="Pfam" id="PF01476"/>
    </source>
</evidence>
<feature type="region of interest" description="Disordered" evidence="1">
    <location>
        <begin position="82"/>
        <end position="115"/>
    </location>
</feature>
<accession>A0AA40BQ72</accession>
<dbReference type="Pfam" id="PF14555">
    <property type="entry name" value="UBA_4"/>
    <property type="match status" value="1"/>
</dbReference>
<dbReference type="AlphaFoldDB" id="A0AA40BQ72"/>
<dbReference type="InterPro" id="IPR018392">
    <property type="entry name" value="LysM"/>
</dbReference>